<dbReference type="PANTHER" id="PTHR14440">
    <property type="entry name" value="DNA-DIRECTED RNA POLYMERASE I SUBUNIT RPA49"/>
    <property type="match status" value="1"/>
</dbReference>
<dbReference type="GO" id="GO:0005730">
    <property type="term" value="C:nucleolus"/>
    <property type="evidence" value="ECO:0007669"/>
    <property type="project" value="UniProtKB-SubCell"/>
</dbReference>
<accession>A0A0D6ERF5</accession>
<gene>
    <name evidence="7" type="primary">SPOSA6832_04521</name>
</gene>
<dbReference type="EMBL" id="CENE01000032">
    <property type="protein sequence ID" value="CEQ42677.1"/>
    <property type="molecule type" value="Genomic_DNA"/>
</dbReference>
<evidence type="ECO:0000256" key="6">
    <source>
        <dbReference type="SAM" id="MobiDB-lite"/>
    </source>
</evidence>
<reference evidence="8" key="1">
    <citation type="submission" date="2015-02" db="EMBL/GenBank/DDBJ databases">
        <authorList>
            <person name="Gon?alves P."/>
        </authorList>
    </citation>
    <scope>NUCLEOTIDE SEQUENCE [LARGE SCALE GENOMIC DNA]</scope>
</reference>
<comment type="similarity">
    <text evidence="2">Belongs to the eukaryotic RPA49/POLR1E RNA polymerase subunit family.</text>
</comment>
<dbReference type="Proteomes" id="UP000243876">
    <property type="component" value="Unassembled WGS sequence"/>
</dbReference>
<evidence type="ECO:0000256" key="2">
    <source>
        <dbReference type="ARBA" id="ARBA00009430"/>
    </source>
</evidence>
<evidence type="ECO:0000313" key="8">
    <source>
        <dbReference type="Proteomes" id="UP000243876"/>
    </source>
</evidence>
<dbReference type="Pfam" id="PF06870">
    <property type="entry name" value="RNA_pol_I_A49"/>
    <property type="match status" value="1"/>
</dbReference>
<keyword evidence="8" id="KW-1185">Reference proteome</keyword>
<dbReference type="OrthoDB" id="532500at2759"/>
<dbReference type="AlphaFoldDB" id="A0A0D6ERF5"/>
<evidence type="ECO:0000256" key="5">
    <source>
        <dbReference type="ARBA" id="ARBA00023242"/>
    </source>
</evidence>
<dbReference type="GO" id="GO:0006351">
    <property type="term" value="P:DNA-templated transcription"/>
    <property type="evidence" value="ECO:0007669"/>
    <property type="project" value="InterPro"/>
</dbReference>
<comment type="subcellular location">
    <subcellularLocation>
        <location evidence="1">Nucleus</location>
        <location evidence="1">Nucleolus</location>
    </subcellularLocation>
</comment>
<organism evidence="7 8">
    <name type="scientific">Sporidiobolus salmonicolor</name>
    <name type="common">Yeast-like fungus</name>
    <name type="synonym">Sporobolomyces salmonicolor</name>
    <dbReference type="NCBI Taxonomy" id="5005"/>
    <lineage>
        <taxon>Eukaryota</taxon>
        <taxon>Fungi</taxon>
        <taxon>Dikarya</taxon>
        <taxon>Basidiomycota</taxon>
        <taxon>Pucciniomycotina</taxon>
        <taxon>Microbotryomycetes</taxon>
        <taxon>Sporidiobolales</taxon>
        <taxon>Sporidiobolaceae</taxon>
        <taxon>Sporobolomyces</taxon>
    </lineage>
</organism>
<feature type="compositionally biased region" description="Low complexity" evidence="6">
    <location>
        <begin position="17"/>
        <end position="33"/>
    </location>
</feature>
<keyword evidence="3" id="KW-0240">DNA-directed RNA polymerase</keyword>
<protein>
    <submittedName>
        <fullName evidence="7">SPOSA6832_04521-mRNA-1:cds</fullName>
    </submittedName>
</protein>
<sequence>MADSSSRKRQKGPQGQPIAISVAAPPSHSVSPALGPSLVFSLEPSSSPRAHLFLLPPPALFPSAQPPSKTPFILYSRDGQPPNAAKDQAVLAAETDDIEYESRNHLGYEGDVQGEAEGYSVECVLRPESSCRRAHELTSAFLPRRYMIGVHNPRTNTLTLHAAPLHTFTPTPKSLKPTAESLEASRTASLISAQRALLGSTFGTKKAIRALNAQQRNKLNSESFGTGAVSAGLQSHLQASIQASSASLPNPEAVEIAANLSRPIPPPNLAAQTPSEAYSLADLVSPAELNALDLSPFLSAPGFKERNALLPYRRSNFIATKLRQILPARASVEGSIPNPSKKDRERLKLLIHLSYLFQFRQTVRPGQAVDRSKLVERLNKPSPAVVDALLERYTEGTRGVGGGEVRKMTSFTELKLLGYMLVVVLRVDGYSTDVTAIADDLGMGNKKVQELFRSLGCTLAAPSSADREKLVATGQASTLAEAAKSKKAVLKVPLVFPKERKGVAKR</sequence>
<name>A0A0D6ERF5_SPOSA</name>
<proteinExistence type="inferred from homology"/>
<keyword evidence="4" id="KW-0804">Transcription</keyword>
<dbReference type="GO" id="GO:0003677">
    <property type="term" value="F:DNA binding"/>
    <property type="evidence" value="ECO:0007669"/>
    <property type="project" value="InterPro"/>
</dbReference>
<evidence type="ECO:0000256" key="4">
    <source>
        <dbReference type="ARBA" id="ARBA00023163"/>
    </source>
</evidence>
<feature type="region of interest" description="Disordered" evidence="6">
    <location>
        <begin position="1"/>
        <end position="36"/>
    </location>
</feature>
<evidence type="ECO:0000256" key="3">
    <source>
        <dbReference type="ARBA" id="ARBA00022478"/>
    </source>
</evidence>
<dbReference type="InterPro" id="IPR009668">
    <property type="entry name" value="RNA_pol-assoc_fac_A49-like"/>
</dbReference>
<evidence type="ECO:0000256" key="1">
    <source>
        <dbReference type="ARBA" id="ARBA00004604"/>
    </source>
</evidence>
<keyword evidence="5" id="KW-0539">Nucleus</keyword>
<evidence type="ECO:0000313" key="7">
    <source>
        <dbReference type="EMBL" id="CEQ42677.1"/>
    </source>
</evidence>
<dbReference type="GO" id="GO:0000428">
    <property type="term" value="C:DNA-directed RNA polymerase complex"/>
    <property type="evidence" value="ECO:0007669"/>
    <property type="project" value="UniProtKB-KW"/>
</dbReference>